<dbReference type="EMBL" id="CM047747">
    <property type="protein sequence ID" value="KAJ0018169.1"/>
    <property type="molecule type" value="Genomic_DNA"/>
</dbReference>
<comment type="caution">
    <text evidence="1">The sequence shown here is derived from an EMBL/GenBank/DDBJ whole genome shotgun (WGS) entry which is preliminary data.</text>
</comment>
<evidence type="ECO:0000313" key="1">
    <source>
        <dbReference type="EMBL" id="KAJ0018169.1"/>
    </source>
</evidence>
<sequence>MADYASLRTLQENTYAIDAWICLRINRDIQELDFELVVMESIFKADFKCPPWFSTSAKKLITRILDPNPMTRITIAEVIENEWFKKGYKPPTFEQPAVSLDDVDAIFNESVDSQNLVVERREEGPVAPVTMNAFELISTSQGLNLSTLFEKQMHCSTTSGEIFFLYSSQMKLHGEKTGRKGHLSVATEVFQVAPSLYMVELRKSGGDTLEFHKFYKNLSTGLKDIVWKSGDETIEEGSADAGSASSQ</sequence>
<organism evidence="1 2">
    <name type="scientific">Pistacia integerrima</name>
    <dbReference type="NCBI Taxonomy" id="434235"/>
    <lineage>
        <taxon>Eukaryota</taxon>
        <taxon>Viridiplantae</taxon>
        <taxon>Streptophyta</taxon>
        <taxon>Embryophyta</taxon>
        <taxon>Tracheophyta</taxon>
        <taxon>Spermatophyta</taxon>
        <taxon>Magnoliopsida</taxon>
        <taxon>eudicotyledons</taxon>
        <taxon>Gunneridae</taxon>
        <taxon>Pentapetalae</taxon>
        <taxon>rosids</taxon>
        <taxon>malvids</taxon>
        <taxon>Sapindales</taxon>
        <taxon>Anacardiaceae</taxon>
        <taxon>Pistacia</taxon>
    </lineage>
</organism>
<reference evidence="2" key="1">
    <citation type="journal article" date="2023" name="G3 (Bethesda)">
        <title>Genome assembly and association tests identify interacting loci associated with vigor, precocity, and sex in interspecific pistachio rootstocks.</title>
        <authorList>
            <person name="Palmer W."/>
            <person name="Jacygrad E."/>
            <person name="Sagayaradj S."/>
            <person name="Cavanaugh K."/>
            <person name="Han R."/>
            <person name="Bertier L."/>
            <person name="Beede B."/>
            <person name="Kafkas S."/>
            <person name="Golino D."/>
            <person name="Preece J."/>
            <person name="Michelmore R."/>
        </authorList>
    </citation>
    <scope>NUCLEOTIDE SEQUENCE [LARGE SCALE GENOMIC DNA]</scope>
</reference>
<dbReference type="Proteomes" id="UP001163603">
    <property type="component" value="Chromosome 12"/>
</dbReference>
<accession>A0ACC0XIG6</accession>
<protein>
    <submittedName>
        <fullName evidence="1">Uncharacterized protein</fullName>
    </submittedName>
</protein>
<gene>
    <name evidence="1" type="ORF">Pint_10958</name>
</gene>
<proteinExistence type="predicted"/>
<evidence type="ECO:0000313" key="2">
    <source>
        <dbReference type="Proteomes" id="UP001163603"/>
    </source>
</evidence>
<name>A0ACC0XIG6_9ROSI</name>
<keyword evidence="2" id="KW-1185">Reference proteome</keyword>